<dbReference type="InterPro" id="IPR001387">
    <property type="entry name" value="Cro/C1-type_HTH"/>
</dbReference>
<dbReference type="GO" id="GO:0003677">
    <property type="term" value="F:DNA binding"/>
    <property type="evidence" value="ECO:0007669"/>
    <property type="project" value="InterPro"/>
</dbReference>
<evidence type="ECO:0000313" key="3">
    <source>
        <dbReference type="Proteomes" id="UP000671879"/>
    </source>
</evidence>
<proteinExistence type="predicted"/>
<protein>
    <submittedName>
        <fullName evidence="2">Helix-turn-helix transcriptional regulator</fullName>
    </submittedName>
</protein>
<sequence>MARYEAGLREPRASDVKRLAEILSVSVEEILDGNPTTPRRSGAGGN</sequence>
<feature type="domain" description="HTH cro/C1-type" evidence="1">
    <location>
        <begin position="2"/>
        <end position="30"/>
    </location>
</feature>
<keyword evidence="3" id="KW-1185">Reference proteome</keyword>
<accession>A0A9Q7EX07</accession>
<evidence type="ECO:0000259" key="1">
    <source>
        <dbReference type="PROSITE" id="PS50943"/>
    </source>
</evidence>
<reference evidence="3" key="1">
    <citation type="submission" date="2021-04" db="EMBL/GenBank/DDBJ databases">
        <title>A novel Synergistetes isolate from a pyrite-forming mixed culture.</title>
        <authorList>
            <person name="Bunk B."/>
            <person name="Sproer C."/>
            <person name="Spring S."/>
            <person name="Pester M."/>
        </authorList>
    </citation>
    <scope>NUCLEOTIDE SEQUENCE [LARGE SCALE GENOMIC DNA]</scope>
    <source>
        <strain evidence="3">J.5.4.2-T.3.5.2</strain>
    </source>
</reference>
<organism evidence="2 3">
    <name type="scientific">Aminithiophilus ramosus</name>
    <dbReference type="NCBI Taxonomy" id="3029084"/>
    <lineage>
        <taxon>Bacteria</taxon>
        <taxon>Thermotogati</taxon>
        <taxon>Synergistota</taxon>
        <taxon>Synergistia</taxon>
        <taxon>Synergistales</taxon>
        <taxon>Aminithiophilaceae</taxon>
        <taxon>Aminithiophilus</taxon>
    </lineage>
</organism>
<dbReference type="Proteomes" id="UP000671879">
    <property type="component" value="Chromosome"/>
</dbReference>
<gene>
    <name evidence="2" type="ORF">KAR29_04950</name>
</gene>
<name>A0A9Q7EX07_9BACT</name>
<evidence type="ECO:0000313" key="2">
    <source>
        <dbReference type="EMBL" id="QTX33683.1"/>
    </source>
</evidence>
<dbReference type="AlphaFoldDB" id="A0A9Q7EX07"/>
<dbReference type="SUPFAM" id="SSF47413">
    <property type="entry name" value="lambda repressor-like DNA-binding domains"/>
    <property type="match status" value="1"/>
</dbReference>
<dbReference type="EMBL" id="CP072943">
    <property type="protein sequence ID" value="QTX33683.1"/>
    <property type="molecule type" value="Genomic_DNA"/>
</dbReference>
<dbReference type="Gene3D" id="1.10.260.40">
    <property type="entry name" value="lambda repressor-like DNA-binding domains"/>
    <property type="match status" value="1"/>
</dbReference>
<dbReference type="PROSITE" id="PS50943">
    <property type="entry name" value="HTH_CROC1"/>
    <property type="match status" value="1"/>
</dbReference>
<dbReference type="InterPro" id="IPR010982">
    <property type="entry name" value="Lambda_DNA-bd_dom_sf"/>
</dbReference>
<dbReference type="KEGG" id="aram:KAR29_04950"/>